<dbReference type="OrthoDB" id="5353095at2759"/>
<dbReference type="InterPro" id="IPR012388">
    <property type="entry name" value="CABLES1/2"/>
</dbReference>
<evidence type="ECO:0000259" key="1">
    <source>
        <dbReference type="Pfam" id="PF00134"/>
    </source>
</evidence>
<dbReference type="CDD" id="cd20556">
    <property type="entry name" value="CYCLIN_CABLES"/>
    <property type="match status" value="1"/>
</dbReference>
<dbReference type="PANTHER" id="PTHR22896:SF0">
    <property type="entry name" value="CYCLIN N-TERMINAL DOMAIN-CONTAINING PROTEIN"/>
    <property type="match status" value="1"/>
</dbReference>
<accession>A0A023AZS0</accession>
<dbReference type="AlphaFoldDB" id="A0A023AZS0"/>
<evidence type="ECO:0000313" key="2">
    <source>
        <dbReference type="EMBL" id="EZG43805.1"/>
    </source>
</evidence>
<protein>
    <submittedName>
        <fullName evidence="2">Amine-terminal domain cyclin</fullName>
    </submittedName>
</protein>
<dbReference type="InterPro" id="IPR006671">
    <property type="entry name" value="Cyclin_N"/>
</dbReference>
<dbReference type="EMBL" id="AFNH02001176">
    <property type="protein sequence ID" value="EZG43805.1"/>
    <property type="molecule type" value="Genomic_DNA"/>
</dbReference>
<proteinExistence type="predicted"/>
<name>A0A023AZS0_GRENI</name>
<reference evidence="2" key="1">
    <citation type="submission" date="2013-12" db="EMBL/GenBank/DDBJ databases">
        <authorList>
            <person name="Omoto C.K."/>
            <person name="Sibley D."/>
            <person name="Venepally P."/>
            <person name="Hadjithomas M."/>
            <person name="Karamycheva S."/>
            <person name="Brunk B."/>
            <person name="Roos D."/>
            <person name="Caler E."/>
            <person name="Lorenzi H."/>
        </authorList>
    </citation>
    <scope>NUCLEOTIDE SEQUENCE</scope>
</reference>
<dbReference type="RefSeq" id="XP_011133015.1">
    <property type="nucleotide sequence ID" value="XM_011134713.1"/>
</dbReference>
<feature type="domain" description="Cyclin N-terminal" evidence="1">
    <location>
        <begin position="199"/>
        <end position="279"/>
    </location>
</feature>
<dbReference type="GO" id="GO:0051726">
    <property type="term" value="P:regulation of cell cycle"/>
    <property type="evidence" value="ECO:0007669"/>
    <property type="project" value="InterPro"/>
</dbReference>
<organism evidence="2 3">
    <name type="scientific">Gregarina niphandrodes</name>
    <name type="common">Septate eugregarine</name>
    <dbReference type="NCBI Taxonomy" id="110365"/>
    <lineage>
        <taxon>Eukaryota</taxon>
        <taxon>Sar</taxon>
        <taxon>Alveolata</taxon>
        <taxon>Apicomplexa</taxon>
        <taxon>Conoidasida</taxon>
        <taxon>Gregarinasina</taxon>
        <taxon>Eugregarinorida</taxon>
        <taxon>Gregarinidae</taxon>
        <taxon>Gregarina</taxon>
    </lineage>
</organism>
<dbReference type="GeneID" id="22915508"/>
<dbReference type="VEuPathDB" id="CryptoDB:GNI_158120"/>
<comment type="caution">
    <text evidence="2">The sequence shown here is derived from an EMBL/GenBank/DDBJ whole genome shotgun (WGS) entry which is preliminary data.</text>
</comment>
<gene>
    <name evidence="2" type="ORF">GNI_158120</name>
</gene>
<dbReference type="eggNOG" id="KOG4164">
    <property type="taxonomic scope" value="Eukaryota"/>
</dbReference>
<dbReference type="Pfam" id="PF00134">
    <property type="entry name" value="Cyclin_N"/>
    <property type="match status" value="1"/>
</dbReference>
<dbReference type="SUPFAM" id="SSF47954">
    <property type="entry name" value="Cyclin-like"/>
    <property type="match status" value="1"/>
</dbReference>
<sequence>MEWAHTAEVFGTTLERLKSVHGRAVAEVELGVNRRAAAAFLSSLYRPVPPPLAPPEAFAAGLPLAASPPTATKAAKTTRGGWRQRLTHWFNDGSASADKSGEMSYHDLLHTRVSQSYNPLALDYEDVFFALTTTQRTQLELRYPQLSFAEPPEAVGGGREEWNRQFAAGHPWLNASFSCTKLRACKLVLKKMTAFVDVNTSAIAWVYFERLVLANKVHKDNRRMLLGACLSLAIKFNEDKTSTFDVLARLANMFSHEVLPKDIAEHEFAAFAALTFDLRVEEFHIMPHILALEATTAGGNAAGSVAIDVNPGPFP</sequence>
<evidence type="ECO:0000313" key="3">
    <source>
        <dbReference type="Proteomes" id="UP000019763"/>
    </source>
</evidence>
<dbReference type="Gene3D" id="1.10.472.10">
    <property type="entry name" value="Cyclin-like"/>
    <property type="match status" value="1"/>
</dbReference>
<dbReference type="Proteomes" id="UP000019763">
    <property type="component" value="Unassembled WGS sequence"/>
</dbReference>
<dbReference type="OMA" id="HEWISQP"/>
<keyword evidence="3" id="KW-1185">Reference proteome</keyword>
<dbReference type="PANTHER" id="PTHR22896">
    <property type="entry name" value="CDK5 AND ABL1 ENZYME SUBSTRATE 1"/>
    <property type="match status" value="1"/>
</dbReference>
<dbReference type="InterPro" id="IPR036915">
    <property type="entry name" value="Cyclin-like_sf"/>
</dbReference>